<dbReference type="InterPro" id="IPR001849">
    <property type="entry name" value="PH_domain"/>
</dbReference>
<dbReference type="PANTHER" id="PTHR24134">
    <property type="entry name" value="ANKYRIN REPEAT-CONTAINING PROTEIN DDB_G0279043"/>
    <property type="match status" value="1"/>
</dbReference>
<name>A0AAE1AF82_9GAST</name>
<keyword evidence="1" id="KW-0677">Repeat</keyword>
<accession>A0AAE1AF82</accession>
<dbReference type="SMART" id="SM00233">
    <property type="entry name" value="PH"/>
    <property type="match status" value="1"/>
</dbReference>
<dbReference type="SMART" id="SM00248">
    <property type="entry name" value="ANK"/>
    <property type="match status" value="4"/>
</dbReference>
<dbReference type="Gene3D" id="1.25.40.20">
    <property type="entry name" value="Ankyrin repeat-containing domain"/>
    <property type="match status" value="2"/>
</dbReference>
<evidence type="ECO:0000313" key="6">
    <source>
        <dbReference type="EMBL" id="KAK3785951.1"/>
    </source>
</evidence>
<evidence type="ECO:0000256" key="4">
    <source>
        <dbReference type="SAM" id="MobiDB-lite"/>
    </source>
</evidence>
<dbReference type="PROSITE" id="PS50088">
    <property type="entry name" value="ANK_REPEAT"/>
    <property type="match status" value="3"/>
</dbReference>
<protein>
    <recommendedName>
        <fullName evidence="5">PH domain-containing protein</fullName>
    </recommendedName>
</protein>
<dbReference type="SUPFAM" id="SSF50729">
    <property type="entry name" value="PH domain-like"/>
    <property type="match status" value="1"/>
</dbReference>
<dbReference type="PROSITE" id="PS50297">
    <property type="entry name" value="ANK_REP_REGION"/>
    <property type="match status" value="3"/>
</dbReference>
<dbReference type="InterPro" id="IPR011993">
    <property type="entry name" value="PH-like_dom_sf"/>
</dbReference>
<comment type="caution">
    <text evidence="6">The sequence shown here is derived from an EMBL/GenBank/DDBJ whole genome shotgun (WGS) entry which is preliminary data.</text>
</comment>
<dbReference type="EMBL" id="JAWDGP010002044">
    <property type="protein sequence ID" value="KAK3785951.1"/>
    <property type="molecule type" value="Genomic_DNA"/>
</dbReference>
<feature type="domain" description="PH" evidence="5">
    <location>
        <begin position="271"/>
        <end position="372"/>
    </location>
</feature>
<evidence type="ECO:0000259" key="5">
    <source>
        <dbReference type="PROSITE" id="PS50003"/>
    </source>
</evidence>
<keyword evidence="7" id="KW-1185">Reference proteome</keyword>
<dbReference type="Pfam" id="PF00169">
    <property type="entry name" value="PH"/>
    <property type="match status" value="1"/>
</dbReference>
<dbReference type="AlphaFoldDB" id="A0AAE1AF82"/>
<feature type="repeat" description="ANK" evidence="3">
    <location>
        <begin position="81"/>
        <end position="113"/>
    </location>
</feature>
<evidence type="ECO:0000256" key="2">
    <source>
        <dbReference type="ARBA" id="ARBA00023043"/>
    </source>
</evidence>
<dbReference type="PANTHER" id="PTHR24134:SF9">
    <property type="entry name" value="ANKYRIN REPEAT AND SOCS BOX PROTEIN 8"/>
    <property type="match status" value="1"/>
</dbReference>
<dbReference type="Gene3D" id="2.30.29.30">
    <property type="entry name" value="Pleckstrin-homology domain (PH domain)/Phosphotyrosine-binding domain (PTB)"/>
    <property type="match status" value="1"/>
</dbReference>
<organism evidence="6 7">
    <name type="scientific">Elysia crispata</name>
    <name type="common">lettuce slug</name>
    <dbReference type="NCBI Taxonomy" id="231223"/>
    <lineage>
        <taxon>Eukaryota</taxon>
        <taxon>Metazoa</taxon>
        <taxon>Spiralia</taxon>
        <taxon>Lophotrochozoa</taxon>
        <taxon>Mollusca</taxon>
        <taxon>Gastropoda</taxon>
        <taxon>Heterobranchia</taxon>
        <taxon>Euthyneura</taxon>
        <taxon>Panpulmonata</taxon>
        <taxon>Sacoglossa</taxon>
        <taxon>Placobranchoidea</taxon>
        <taxon>Plakobranchidae</taxon>
        <taxon>Elysia</taxon>
    </lineage>
</organism>
<proteinExistence type="predicted"/>
<feature type="repeat" description="ANK" evidence="3">
    <location>
        <begin position="114"/>
        <end position="146"/>
    </location>
</feature>
<gene>
    <name evidence="6" type="ORF">RRG08_013952</name>
</gene>
<dbReference type="InterPro" id="IPR002110">
    <property type="entry name" value="Ankyrin_rpt"/>
</dbReference>
<dbReference type="PROSITE" id="PS50003">
    <property type="entry name" value="PH_DOMAIN"/>
    <property type="match status" value="1"/>
</dbReference>
<feature type="repeat" description="ANK" evidence="3">
    <location>
        <begin position="209"/>
        <end position="241"/>
    </location>
</feature>
<evidence type="ECO:0000313" key="7">
    <source>
        <dbReference type="Proteomes" id="UP001283361"/>
    </source>
</evidence>
<dbReference type="Proteomes" id="UP001283361">
    <property type="component" value="Unassembled WGS sequence"/>
</dbReference>
<dbReference type="InterPro" id="IPR036770">
    <property type="entry name" value="Ankyrin_rpt-contain_sf"/>
</dbReference>
<feature type="compositionally biased region" description="Polar residues" evidence="4">
    <location>
        <begin position="9"/>
        <end position="22"/>
    </location>
</feature>
<reference evidence="6" key="1">
    <citation type="journal article" date="2023" name="G3 (Bethesda)">
        <title>A reference genome for the long-term kleptoplast-retaining sea slug Elysia crispata morphotype clarki.</title>
        <authorList>
            <person name="Eastman K.E."/>
            <person name="Pendleton A.L."/>
            <person name="Shaikh M.A."/>
            <person name="Suttiyut T."/>
            <person name="Ogas R."/>
            <person name="Tomko P."/>
            <person name="Gavelis G."/>
            <person name="Widhalm J.R."/>
            <person name="Wisecaver J.H."/>
        </authorList>
    </citation>
    <scope>NUCLEOTIDE SEQUENCE</scope>
    <source>
        <strain evidence="6">ECLA1</strain>
    </source>
</reference>
<keyword evidence="2 3" id="KW-0040">ANK repeat</keyword>
<evidence type="ECO:0000256" key="1">
    <source>
        <dbReference type="ARBA" id="ARBA00022737"/>
    </source>
</evidence>
<feature type="region of interest" description="Disordered" evidence="4">
    <location>
        <begin position="426"/>
        <end position="486"/>
    </location>
</feature>
<dbReference type="Pfam" id="PF12796">
    <property type="entry name" value="Ank_2"/>
    <property type="match status" value="2"/>
</dbReference>
<feature type="region of interest" description="Disordered" evidence="4">
    <location>
        <begin position="1"/>
        <end position="22"/>
    </location>
</feature>
<feature type="compositionally biased region" description="Low complexity" evidence="4">
    <location>
        <begin position="458"/>
        <end position="485"/>
    </location>
</feature>
<sequence length="674" mass="73651">MSDDDEIGSSLSAGKGSNSGYSSGADTDDFLGSFDCAEDELLYVSRHGKRSRLLSMLVSSEEADEGDKLNINCKGNQKSNRGWSPLHLAVYFGQTSSVRLLLEFGASVNQLNSVGESPLHLAAYTGREEIVSLLLQHGADTTLYNTAGQTAKSIARSEYIENMIAAADSTAILRTGFNFQELAASGNAEALSALLSESKGLNINCEDHHGNTALHLAAMRDHCAVAVILLQHGINTQHKNIAGLTALDLSQSEKMRQVLAVQPIQTLHSQPQRFEGFLLKKSRFVGFKQVWVVLERGVLSYFLNRGDASTGSKRKGMKFLDEARVTQTGENRAELRLQYSDGIKHTLQVVEPGGSSHMGVQKWLNALREHIAYSTHYIHKGEGIVDESDDDLIVSLGTMKDSLQNAQAHQSHLEKQVSALVDSVGNMSRSQVRPLSDPGDLPNGKMSAPLKKRDSIKSNKSNSRKSSSSSSSSPPVAPASLPGSSWQSVRPGDLVIIASQANDIVRSSREMCHALNHCMALLSQQEEVSSSPGVCRRRRVGALVSHADIDDRFLIFDDRRGALQRGSNITSHPSGSKGSRIVGLIDVRGKLRDKRRSAVISHLAQSSFCPEFVAFLACPSVMLCYMIYDYNYHRELVAFLACPSVMLCYMPGERCTSTSYMYTARMYHLQTFTG</sequence>
<evidence type="ECO:0000256" key="3">
    <source>
        <dbReference type="PROSITE-ProRule" id="PRU00023"/>
    </source>
</evidence>
<dbReference type="SUPFAM" id="SSF48403">
    <property type="entry name" value="Ankyrin repeat"/>
    <property type="match status" value="1"/>
</dbReference>